<dbReference type="PANTHER" id="PTHR17609:SF3">
    <property type="entry name" value="SAP DOMAIN-CONTAINING PROTEIN"/>
    <property type="match status" value="1"/>
</dbReference>
<keyword evidence="3" id="KW-1185">Reference proteome</keyword>
<dbReference type="InterPro" id="IPR039598">
    <property type="entry name" value="HMGXB3"/>
</dbReference>
<dbReference type="Pfam" id="PF02037">
    <property type="entry name" value="SAP"/>
    <property type="match status" value="1"/>
</dbReference>
<protein>
    <recommendedName>
        <fullName evidence="1">SAP domain-containing protein</fullName>
    </recommendedName>
</protein>
<proteinExistence type="predicted"/>
<comment type="caution">
    <text evidence="2">The sequence shown here is derived from an EMBL/GenBank/DDBJ whole genome shotgun (WGS) entry which is preliminary data.</text>
</comment>
<dbReference type="InterPro" id="IPR003034">
    <property type="entry name" value="SAP_dom"/>
</dbReference>
<dbReference type="Gene3D" id="1.10.720.30">
    <property type="entry name" value="SAP domain"/>
    <property type="match status" value="1"/>
</dbReference>
<dbReference type="EMBL" id="JAYMGO010000003">
    <property type="protein sequence ID" value="KAL1279050.1"/>
    <property type="molecule type" value="Genomic_DNA"/>
</dbReference>
<evidence type="ECO:0000259" key="1">
    <source>
        <dbReference type="PROSITE" id="PS50800"/>
    </source>
</evidence>
<dbReference type="InterPro" id="IPR036361">
    <property type="entry name" value="SAP_dom_sf"/>
</dbReference>
<gene>
    <name evidence="2" type="ORF">QQF64_025723</name>
</gene>
<organism evidence="2 3">
    <name type="scientific">Cirrhinus molitorella</name>
    <name type="common">mud carp</name>
    <dbReference type="NCBI Taxonomy" id="172907"/>
    <lineage>
        <taxon>Eukaryota</taxon>
        <taxon>Metazoa</taxon>
        <taxon>Chordata</taxon>
        <taxon>Craniata</taxon>
        <taxon>Vertebrata</taxon>
        <taxon>Euteleostomi</taxon>
        <taxon>Actinopterygii</taxon>
        <taxon>Neopterygii</taxon>
        <taxon>Teleostei</taxon>
        <taxon>Ostariophysi</taxon>
        <taxon>Cypriniformes</taxon>
        <taxon>Cyprinidae</taxon>
        <taxon>Labeoninae</taxon>
        <taxon>Labeonini</taxon>
        <taxon>Cirrhinus</taxon>
    </lineage>
</organism>
<evidence type="ECO:0000313" key="3">
    <source>
        <dbReference type="Proteomes" id="UP001558613"/>
    </source>
</evidence>
<dbReference type="InterPro" id="IPR040648">
    <property type="entry name" value="HMGXB3_CxC4"/>
</dbReference>
<accession>A0ABR3NQA1</accession>
<dbReference type="Pfam" id="PF18717">
    <property type="entry name" value="CxC4"/>
    <property type="match status" value="1"/>
</dbReference>
<feature type="domain" description="SAP" evidence="1">
    <location>
        <begin position="392"/>
        <end position="426"/>
    </location>
</feature>
<name>A0ABR3NQA1_9TELE</name>
<dbReference type="PROSITE" id="PS50800">
    <property type="entry name" value="SAP"/>
    <property type="match status" value="1"/>
</dbReference>
<dbReference type="Proteomes" id="UP001558613">
    <property type="component" value="Unassembled WGS sequence"/>
</dbReference>
<sequence>MDECVSSVEFATRSGFQHFECIHLKSLQFCPWPSRIPVVLDEDVLEDMIAANVFGEQTKTTCVATKAAAIAAGVPLSVELNIGGPLTKKYFSVYEPKVSYYSRLGRVIASYDSTHNTWHCPCAKPRRSCLHKNIARWHLFQLHRQLFVSSPDRTAQNLAQEHASQKSSTLEYSPSGEGLKWMLRYLMKNKTLPAELPQKYITGSMTISDIPKHLVPKETVCSECPGNVVLSEPVLITSKAKLITYTDVVEGFSTYYQMCSNCGLKYCYQEWTDGLHNFNDHLLISLHVHYPAAFTPVSDIPAPPPEYDGRVNMKDFWESVTAEIVCRGLLGSDCQNPFLVSPSYDYWAPWIGPRIRKENTVLNTEYAKMHATRPATGDAELEVTEERLEELLTNLKVDVVRRLCKQCGLDPSGSKMDLVVRLRQEMKNRSSYDKVFQKVWGASVA</sequence>
<dbReference type="PANTHER" id="PTHR17609">
    <property type="entry name" value="HMG DOMAIN-CONTAINING PROTEIN 3"/>
    <property type="match status" value="1"/>
</dbReference>
<reference evidence="2 3" key="1">
    <citation type="submission" date="2023-09" db="EMBL/GenBank/DDBJ databases">
        <authorList>
            <person name="Wang M."/>
        </authorList>
    </citation>
    <scope>NUCLEOTIDE SEQUENCE [LARGE SCALE GENOMIC DNA]</scope>
    <source>
        <strain evidence="2">GT-2023</strain>
        <tissue evidence="2">Liver</tissue>
    </source>
</reference>
<dbReference type="SUPFAM" id="SSF68906">
    <property type="entry name" value="SAP domain"/>
    <property type="match status" value="1"/>
</dbReference>
<evidence type="ECO:0000313" key="2">
    <source>
        <dbReference type="EMBL" id="KAL1279050.1"/>
    </source>
</evidence>